<keyword evidence="8" id="KW-1185">Reference proteome</keyword>
<keyword evidence="2 5" id="KW-0812">Transmembrane</keyword>
<dbReference type="InterPro" id="IPR045263">
    <property type="entry name" value="GLUT"/>
</dbReference>
<dbReference type="PRINTS" id="PR00171">
    <property type="entry name" value="SUGRTRNSPORT"/>
</dbReference>
<dbReference type="PROSITE" id="PS00216">
    <property type="entry name" value="SUGAR_TRANSPORT_1"/>
    <property type="match status" value="1"/>
</dbReference>
<comment type="caution">
    <text evidence="7">The sequence shown here is derived from an EMBL/GenBank/DDBJ whole genome shotgun (WGS) entry which is preliminary data.</text>
</comment>
<protein>
    <recommendedName>
        <fullName evidence="6">Major facilitator superfamily (MFS) profile domain-containing protein</fullName>
    </recommendedName>
</protein>
<dbReference type="InterPro" id="IPR036259">
    <property type="entry name" value="MFS_trans_sf"/>
</dbReference>
<feature type="transmembrane region" description="Helical" evidence="5">
    <location>
        <begin position="559"/>
        <end position="578"/>
    </location>
</feature>
<feature type="transmembrane region" description="Helical" evidence="5">
    <location>
        <begin position="277"/>
        <end position="301"/>
    </location>
</feature>
<name>A0ABR1EVB3_NECAM</name>
<evidence type="ECO:0000313" key="7">
    <source>
        <dbReference type="EMBL" id="KAK6766543.1"/>
    </source>
</evidence>
<feature type="transmembrane region" description="Helical" evidence="5">
    <location>
        <begin position="430"/>
        <end position="450"/>
    </location>
</feature>
<dbReference type="PANTHER" id="PTHR23503:SF17">
    <property type="entry name" value="MAJOR FACILITATOR SUPERFAMILY (MFS) PROFILE DOMAIN-CONTAINING PROTEIN"/>
    <property type="match status" value="1"/>
</dbReference>
<dbReference type="SUPFAM" id="SSF103473">
    <property type="entry name" value="MFS general substrate transporter"/>
    <property type="match status" value="1"/>
</dbReference>
<feature type="transmembrane region" description="Helical" evidence="5">
    <location>
        <begin position="487"/>
        <end position="515"/>
    </location>
</feature>
<organism evidence="7 8">
    <name type="scientific">Necator americanus</name>
    <name type="common">Human hookworm</name>
    <dbReference type="NCBI Taxonomy" id="51031"/>
    <lineage>
        <taxon>Eukaryota</taxon>
        <taxon>Metazoa</taxon>
        <taxon>Ecdysozoa</taxon>
        <taxon>Nematoda</taxon>
        <taxon>Chromadorea</taxon>
        <taxon>Rhabditida</taxon>
        <taxon>Rhabditina</taxon>
        <taxon>Rhabditomorpha</taxon>
        <taxon>Strongyloidea</taxon>
        <taxon>Ancylostomatidae</taxon>
        <taxon>Bunostominae</taxon>
        <taxon>Necator</taxon>
    </lineage>
</organism>
<feature type="domain" description="Major facilitator superfamily (MFS) profile" evidence="6">
    <location>
        <begin position="137"/>
        <end position="582"/>
    </location>
</feature>
<dbReference type="InterPro" id="IPR005829">
    <property type="entry name" value="Sugar_transporter_CS"/>
</dbReference>
<sequence>MSVSVECSFAHLLTVLVSIALCSPNIFTMHARQVPMYCFVIRPDLIVERITKLRLTNCAEEEMHKICNSARRNKAKETRSGCHPMSIFSCIFLRQHFPWLCTLNSMEHVIDLVEEANPCRNFVRMKRTPSLRMVLVALVVSLGGSFHFGYQLVITNPSQFAFIQFLNETVGQKLTTGSENSLDKIWSFVVAVIFLGALCGSFLIRLVADEIGRKRGLFVSIGIGVISAALSAISKFIPSFVLYALSRVTMGCSVSLSLGLAALFLSEVSPKECRGSIGMITGTCVQFGTVVGSIIAMPQIFGTFDHWYLIYVSEIVMMLSFAIFLPFLPETPGFLAQRGAYEAATKSLKFYYKCNEEAAQQHLLNIKEEQKRYTKVYTMTSVMKKGSLRKKAMIGIVVTFAMSFSGISVINAYAVEILRGTGLTTLEASLANIGIAFVSMVAIVASSMVVDKFGRRPLLLVAFTGCLICNLFVFALMFTFHKYGYNALGFILIFVICVFIIFFAIGPGPLCYFINAELVGQAARSGAQSWGSVVQMLSRFVIVTIFLPMRDSLGDSWSYLIMFVVPVIASIIFLYFHLPETKNKSPPEVEEAIAKLPTIFSLRSRREDSCKK</sequence>
<comment type="subcellular location">
    <subcellularLocation>
        <location evidence="1">Membrane</location>
        <topology evidence="1">Multi-pass membrane protein</topology>
    </subcellularLocation>
</comment>
<feature type="transmembrane region" description="Helical" evidence="5">
    <location>
        <begin position="130"/>
        <end position="150"/>
    </location>
</feature>
<keyword evidence="3 5" id="KW-1133">Transmembrane helix</keyword>
<feature type="transmembrane region" description="Helical" evidence="5">
    <location>
        <begin position="240"/>
        <end position="265"/>
    </location>
</feature>
<dbReference type="InterPro" id="IPR005828">
    <property type="entry name" value="MFS_sugar_transport-like"/>
</dbReference>
<evidence type="ECO:0000256" key="3">
    <source>
        <dbReference type="ARBA" id="ARBA00022989"/>
    </source>
</evidence>
<dbReference type="Proteomes" id="UP001303046">
    <property type="component" value="Unassembled WGS sequence"/>
</dbReference>
<keyword evidence="4 5" id="KW-0472">Membrane</keyword>
<gene>
    <name evidence="7" type="primary">Necator_chrX.g26228</name>
    <name evidence="7" type="ORF">RB195_026062</name>
</gene>
<evidence type="ECO:0000256" key="5">
    <source>
        <dbReference type="SAM" id="Phobius"/>
    </source>
</evidence>
<dbReference type="InterPro" id="IPR020846">
    <property type="entry name" value="MFS_dom"/>
</dbReference>
<dbReference type="InterPro" id="IPR003663">
    <property type="entry name" value="Sugar/inositol_transpt"/>
</dbReference>
<dbReference type="PANTHER" id="PTHR23503">
    <property type="entry name" value="SOLUTE CARRIER FAMILY 2"/>
    <property type="match status" value="1"/>
</dbReference>
<evidence type="ECO:0000256" key="4">
    <source>
        <dbReference type="ARBA" id="ARBA00023136"/>
    </source>
</evidence>
<feature type="transmembrane region" description="Helical" evidence="5">
    <location>
        <begin position="392"/>
        <end position="410"/>
    </location>
</feature>
<feature type="transmembrane region" description="Helical" evidence="5">
    <location>
        <begin position="185"/>
        <end position="204"/>
    </location>
</feature>
<feature type="transmembrane region" description="Helical" evidence="5">
    <location>
        <begin position="307"/>
        <end position="328"/>
    </location>
</feature>
<feature type="transmembrane region" description="Helical" evidence="5">
    <location>
        <begin position="527"/>
        <end position="547"/>
    </location>
</feature>
<reference evidence="7 8" key="1">
    <citation type="submission" date="2023-08" db="EMBL/GenBank/DDBJ databases">
        <title>A Necator americanus chromosomal reference genome.</title>
        <authorList>
            <person name="Ilik V."/>
            <person name="Petrzelkova K.J."/>
            <person name="Pardy F."/>
            <person name="Fuh T."/>
            <person name="Niatou-Singa F.S."/>
            <person name="Gouil Q."/>
            <person name="Baker L."/>
            <person name="Ritchie M.E."/>
            <person name="Jex A.R."/>
            <person name="Gazzola D."/>
            <person name="Li H."/>
            <person name="Toshio Fujiwara R."/>
            <person name="Zhan B."/>
            <person name="Aroian R.V."/>
            <person name="Pafco B."/>
            <person name="Schwarz E.M."/>
        </authorList>
    </citation>
    <scope>NUCLEOTIDE SEQUENCE [LARGE SCALE GENOMIC DNA]</scope>
    <source>
        <strain evidence="7 8">Aroian</strain>
        <tissue evidence="7">Whole animal</tissue>
    </source>
</reference>
<dbReference type="EMBL" id="JAVFWL010000006">
    <property type="protein sequence ID" value="KAK6766543.1"/>
    <property type="molecule type" value="Genomic_DNA"/>
</dbReference>
<dbReference type="PROSITE" id="PS50850">
    <property type="entry name" value="MFS"/>
    <property type="match status" value="1"/>
</dbReference>
<proteinExistence type="predicted"/>
<feature type="transmembrane region" description="Helical" evidence="5">
    <location>
        <begin position="457"/>
        <end position="481"/>
    </location>
</feature>
<dbReference type="Gene3D" id="1.20.1250.20">
    <property type="entry name" value="MFS general substrate transporter like domains"/>
    <property type="match status" value="1"/>
</dbReference>
<evidence type="ECO:0000256" key="1">
    <source>
        <dbReference type="ARBA" id="ARBA00004141"/>
    </source>
</evidence>
<evidence type="ECO:0000313" key="8">
    <source>
        <dbReference type="Proteomes" id="UP001303046"/>
    </source>
</evidence>
<evidence type="ECO:0000256" key="2">
    <source>
        <dbReference type="ARBA" id="ARBA00022692"/>
    </source>
</evidence>
<evidence type="ECO:0000259" key="6">
    <source>
        <dbReference type="PROSITE" id="PS50850"/>
    </source>
</evidence>
<accession>A0ABR1EVB3</accession>
<feature type="transmembrane region" description="Helical" evidence="5">
    <location>
        <begin position="216"/>
        <end position="234"/>
    </location>
</feature>
<dbReference type="Pfam" id="PF00083">
    <property type="entry name" value="Sugar_tr"/>
    <property type="match status" value="1"/>
</dbReference>